<protein>
    <submittedName>
        <fullName evidence="2">DUF1294 domain-containing protein</fullName>
    </submittedName>
</protein>
<dbReference type="AlphaFoldDB" id="A0A417YUQ8"/>
<proteinExistence type="predicted"/>
<keyword evidence="1" id="KW-0812">Transmembrane</keyword>
<evidence type="ECO:0000256" key="1">
    <source>
        <dbReference type="SAM" id="Phobius"/>
    </source>
</evidence>
<sequence>MNIIAFTMMGIDKERAKKHAYRIRESSLWLSALLGGALGAVAGMKFFRHKTKHAAFKVGMPLLAFIEIGLLMYWMSGFFQ</sequence>
<dbReference type="Pfam" id="PF06961">
    <property type="entry name" value="DUF1294"/>
    <property type="match status" value="1"/>
</dbReference>
<dbReference type="InterPro" id="IPR010718">
    <property type="entry name" value="DUF1294"/>
</dbReference>
<accession>A0A417YUQ8</accession>
<evidence type="ECO:0000313" key="2">
    <source>
        <dbReference type="EMBL" id="RHW40842.1"/>
    </source>
</evidence>
<gene>
    <name evidence="2" type="ORF">D1B31_10935</name>
</gene>
<dbReference type="OrthoDB" id="1698854at2"/>
<name>A0A417YUQ8_9BACI</name>
<keyword evidence="1" id="KW-0472">Membrane</keyword>
<feature type="transmembrane region" description="Helical" evidence="1">
    <location>
        <begin position="54"/>
        <end position="75"/>
    </location>
</feature>
<keyword evidence="3" id="KW-1185">Reference proteome</keyword>
<comment type="caution">
    <text evidence="2">The sequence shown here is derived from an EMBL/GenBank/DDBJ whole genome shotgun (WGS) entry which is preliminary data.</text>
</comment>
<dbReference type="EMBL" id="QWEG01000006">
    <property type="protein sequence ID" value="RHW40842.1"/>
    <property type="molecule type" value="Genomic_DNA"/>
</dbReference>
<keyword evidence="1" id="KW-1133">Transmembrane helix</keyword>
<evidence type="ECO:0000313" key="3">
    <source>
        <dbReference type="Proteomes" id="UP000284416"/>
    </source>
</evidence>
<organism evidence="2 3">
    <name type="scientific">Neobacillus notoginsengisoli</name>
    <dbReference type="NCBI Taxonomy" id="1578198"/>
    <lineage>
        <taxon>Bacteria</taxon>
        <taxon>Bacillati</taxon>
        <taxon>Bacillota</taxon>
        <taxon>Bacilli</taxon>
        <taxon>Bacillales</taxon>
        <taxon>Bacillaceae</taxon>
        <taxon>Neobacillus</taxon>
    </lineage>
</organism>
<reference evidence="2 3" key="1">
    <citation type="journal article" date="2017" name="Int. J. Syst. Evol. Microbiol.">
        <title>Bacillus notoginsengisoli sp. nov., a novel bacterium isolated from the rhizosphere of Panax notoginseng.</title>
        <authorList>
            <person name="Zhang M.Y."/>
            <person name="Cheng J."/>
            <person name="Cai Y."/>
            <person name="Zhang T.Y."/>
            <person name="Wu Y.Y."/>
            <person name="Manikprabhu D."/>
            <person name="Li W.J."/>
            <person name="Zhang Y.X."/>
        </authorList>
    </citation>
    <scope>NUCLEOTIDE SEQUENCE [LARGE SCALE GENOMIC DNA]</scope>
    <source>
        <strain evidence="2 3">JCM 30743</strain>
    </source>
</reference>
<feature type="transmembrane region" description="Helical" evidence="1">
    <location>
        <begin position="28"/>
        <end position="47"/>
    </location>
</feature>
<dbReference type="Proteomes" id="UP000284416">
    <property type="component" value="Unassembled WGS sequence"/>
</dbReference>